<accession>A0A8B3DLS0</accession>
<organism evidence="4 5">
    <name type="scientific">Vibrio harveyi</name>
    <name type="common">Beneckea harveyi</name>
    <dbReference type="NCBI Taxonomy" id="669"/>
    <lineage>
        <taxon>Bacteria</taxon>
        <taxon>Pseudomonadati</taxon>
        <taxon>Pseudomonadota</taxon>
        <taxon>Gammaproteobacteria</taxon>
        <taxon>Vibrionales</taxon>
        <taxon>Vibrionaceae</taxon>
        <taxon>Vibrio</taxon>
    </lineage>
</organism>
<name>A0A8B3DLS0_VIBHA</name>
<evidence type="ECO:0000313" key="4">
    <source>
        <dbReference type="EMBL" id="RIW16907.1"/>
    </source>
</evidence>
<gene>
    <name evidence="4" type="ORF">DS957_004965</name>
</gene>
<keyword evidence="1" id="KW-0677">Repeat</keyword>
<dbReference type="Gene3D" id="1.25.40.10">
    <property type="entry name" value="Tetratricopeptide repeat domain"/>
    <property type="match status" value="2"/>
</dbReference>
<dbReference type="InterPro" id="IPR011990">
    <property type="entry name" value="TPR-like_helical_dom_sf"/>
</dbReference>
<dbReference type="SUPFAM" id="SSF48452">
    <property type="entry name" value="TPR-like"/>
    <property type="match status" value="1"/>
</dbReference>
<dbReference type="SMART" id="SM00028">
    <property type="entry name" value="TPR"/>
    <property type="match status" value="4"/>
</dbReference>
<dbReference type="Pfam" id="PF14559">
    <property type="entry name" value="TPR_19"/>
    <property type="match status" value="1"/>
</dbReference>
<dbReference type="InterPro" id="IPR019734">
    <property type="entry name" value="TPR_rpt"/>
</dbReference>
<sequence length="365" mass="39935">MESALSAINKALSELAEKESPSELTKAEIPSISRSKPWLWLVGGFSLSLAVGGWAVSQGPAPIEEIATVSSSTTNMENVPPLPVVEVSQSPTNKTTPQLNDVVYTQRIEKPKVKVALSAAKSTPEVDDYVPRNEVSSTVEQPVLLASLSNNVTNSSNVEQVHSMRIEQVELTHQELAEKALARADKAMDANDMKTALSSFNEALRYQPTNLEARQKLAALYFGKGDTRKAYEILQAGISLDTNNQSLRLALSKLLVKADQPEAALSPLVHLPPAPSRDYLAMRAALAQKQKQNQIALESYQLLTQREPDNARWWLGLGIQQERALDFSAAIAAYQQALGKVGISNQSQAFIRDRLNILKQLENAQ</sequence>
<evidence type="ECO:0000256" key="1">
    <source>
        <dbReference type="ARBA" id="ARBA00022737"/>
    </source>
</evidence>
<reference evidence="4 5" key="1">
    <citation type="submission" date="2018-08" db="EMBL/GenBank/DDBJ databases">
        <title>Vibrio harveyi strains pathogenic to white snook Centropomus viridis Lockington (1877) and potential probiotic bacteria.</title>
        <authorList>
            <person name="Soto-Rodriguez S."/>
            <person name="Gomez-Gil B."/>
            <person name="Lozano-Olvera R."/>
        </authorList>
    </citation>
    <scope>NUCLEOTIDE SEQUENCE [LARGE SCALE GENOMIC DNA]</scope>
    <source>
        <strain evidence="4 5">CAIM 1508</strain>
    </source>
</reference>
<dbReference type="PANTHER" id="PTHR45586:SF1">
    <property type="entry name" value="LIPOPOLYSACCHARIDE ASSEMBLY PROTEIN B"/>
    <property type="match status" value="1"/>
</dbReference>
<dbReference type="PROSITE" id="PS50005">
    <property type="entry name" value="TPR"/>
    <property type="match status" value="1"/>
</dbReference>
<dbReference type="PANTHER" id="PTHR45586">
    <property type="entry name" value="TPR REPEAT-CONTAINING PROTEIN PA4667"/>
    <property type="match status" value="1"/>
</dbReference>
<dbReference type="InterPro" id="IPR051012">
    <property type="entry name" value="CellSynth/LPSAsmb/PSIAsmb"/>
</dbReference>
<evidence type="ECO:0000256" key="2">
    <source>
        <dbReference type="ARBA" id="ARBA00022803"/>
    </source>
</evidence>
<proteinExistence type="predicted"/>
<comment type="caution">
    <text evidence="4">The sequence shown here is derived from an EMBL/GenBank/DDBJ whole genome shotgun (WGS) entry which is preliminary data.</text>
</comment>
<dbReference type="RefSeq" id="WP_050906943.1">
    <property type="nucleotide sequence ID" value="NZ_AP031614.1"/>
</dbReference>
<dbReference type="EMBL" id="QOUW02000010">
    <property type="protein sequence ID" value="RIW16907.1"/>
    <property type="molecule type" value="Genomic_DNA"/>
</dbReference>
<dbReference type="Proteomes" id="UP000253437">
    <property type="component" value="Unassembled WGS sequence"/>
</dbReference>
<protein>
    <submittedName>
        <fullName evidence="4">MSHA biogenesis protein MshN</fullName>
    </submittedName>
</protein>
<evidence type="ECO:0000313" key="5">
    <source>
        <dbReference type="Proteomes" id="UP000253437"/>
    </source>
</evidence>
<dbReference type="AlphaFoldDB" id="A0A8B3DLS0"/>
<keyword evidence="2 3" id="KW-0802">TPR repeat</keyword>
<evidence type="ECO:0000256" key="3">
    <source>
        <dbReference type="PROSITE-ProRule" id="PRU00339"/>
    </source>
</evidence>
<feature type="repeat" description="TPR" evidence="3">
    <location>
        <begin position="211"/>
        <end position="244"/>
    </location>
</feature>